<protein>
    <submittedName>
        <fullName evidence="1">Uncharacterized protein</fullName>
    </submittedName>
</protein>
<name>A0A0F8Z1A0_9ZZZZ</name>
<dbReference type="EMBL" id="LAZR01063078">
    <property type="protein sequence ID" value="KKK60224.1"/>
    <property type="molecule type" value="Genomic_DNA"/>
</dbReference>
<feature type="non-terminal residue" evidence="1">
    <location>
        <position position="1"/>
    </location>
</feature>
<organism evidence="1">
    <name type="scientific">marine sediment metagenome</name>
    <dbReference type="NCBI Taxonomy" id="412755"/>
    <lineage>
        <taxon>unclassified sequences</taxon>
        <taxon>metagenomes</taxon>
        <taxon>ecological metagenomes</taxon>
    </lineage>
</organism>
<reference evidence="1" key="1">
    <citation type="journal article" date="2015" name="Nature">
        <title>Complex archaea that bridge the gap between prokaryotes and eukaryotes.</title>
        <authorList>
            <person name="Spang A."/>
            <person name="Saw J.H."/>
            <person name="Jorgensen S.L."/>
            <person name="Zaremba-Niedzwiedzka K."/>
            <person name="Martijn J."/>
            <person name="Lind A.E."/>
            <person name="van Eijk R."/>
            <person name="Schleper C."/>
            <person name="Guy L."/>
            <person name="Ettema T.J."/>
        </authorList>
    </citation>
    <scope>NUCLEOTIDE SEQUENCE</scope>
</reference>
<accession>A0A0F8Z1A0</accession>
<evidence type="ECO:0000313" key="1">
    <source>
        <dbReference type="EMBL" id="KKK60224.1"/>
    </source>
</evidence>
<gene>
    <name evidence="1" type="ORF">LCGC14_3026510</name>
</gene>
<sequence>DSPVSIYSYAITAKSKDGFTVSFSGDMESENYKLNWIVQKY</sequence>
<dbReference type="AlphaFoldDB" id="A0A0F8Z1A0"/>
<comment type="caution">
    <text evidence="1">The sequence shown here is derived from an EMBL/GenBank/DDBJ whole genome shotgun (WGS) entry which is preliminary data.</text>
</comment>
<proteinExistence type="predicted"/>